<gene>
    <name evidence="7" type="ORF">L249_5854</name>
</gene>
<evidence type="ECO:0000313" key="8">
    <source>
        <dbReference type="Proteomes" id="UP000253664"/>
    </source>
</evidence>
<proteinExistence type="predicted"/>
<accession>A0A367L0D0</accession>
<dbReference type="STRING" id="1330021.A0A367L0D0"/>
<dbReference type="AlphaFoldDB" id="A0A367L0D0"/>
<comment type="caution">
    <text evidence="7">The sequence shown here is derived from an EMBL/GenBank/DDBJ whole genome shotgun (WGS) entry which is preliminary data.</text>
</comment>
<name>A0A367L0D0_9HYPO</name>
<feature type="transmembrane region" description="Helical" evidence="6">
    <location>
        <begin position="116"/>
        <end position="140"/>
    </location>
</feature>
<dbReference type="EMBL" id="LKCN02000023">
    <property type="protein sequence ID" value="RCI07889.1"/>
    <property type="molecule type" value="Genomic_DNA"/>
</dbReference>
<reference evidence="7 8" key="1">
    <citation type="journal article" date="2015" name="BMC Genomics">
        <title>Insights from the genome of Ophiocordyceps polyrhachis-furcata to pathogenicity and host specificity in insect fungi.</title>
        <authorList>
            <person name="Wichadakul D."/>
            <person name="Kobmoo N."/>
            <person name="Ingsriswang S."/>
            <person name="Tangphatsornruang S."/>
            <person name="Chantasingh D."/>
            <person name="Luangsa-ard J.J."/>
            <person name="Eurwilaichitr L."/>
        </authorList>
    </citation>
    <scope>NUCLEOTIDE SEQUENCE [LARGE SCALE GENOMIC DNA]</scope>
    <source>
        <strain evidence="7 8">BCC 54312</strain>
    </source>
</reference>
<dbReference type="InterPro" id="IPR051694">
    <property type="entry name" value="Immunoregulatory_rcpt-like"/>
</dbReference>
<evidence type="ECO:0000313" key="7">
    <source>
        <dbReference type="EMBL" id="RCI07889.1"/>
    </source>
</evidence>
<keyword evidence="4 6" id="KW-0472">Membrane</keyword>
<protein>
    <recommendedName>
        <fullName evidence="9">Mid2 domain-containing protein</fullName>
    </recommendedName>
</protein>
<dbReference type="PANTHER" id="PTHR15549">
    <property type="entry name" value="PAIRED IMMUNOGLOBULIN-LIKE TYPE 2 RECEPTOR"/>
    <property type="match status" value="1"/>
</dbReference>
<keyword evidence="2 6" id="KW-0812">Transmembrane</keyword>
<keyword evidence="8" id="KW-1185">Reference proteome</keyword>
<feature type="compositionally biased region" description="Polar residues" evidence="5">
    <location>
        <begin position="74"/>
        <end position="86"/>
    </location>
</feature>
<dbReference type="OrthoDB" id="5431298at2759"/>
<keyword evidence="3 6" id="KW-1133">Transmembrane helix</keyword>
<evidence type="ECO:0000256" key="6">
    <source>
        <dbReference type="SAM" id="Phobius"/>
    </source>
</evidence>
<feature type="region of interest" description="Disordered" evidence="5">
    <location>
        <begin position="74"/>
        <end position="111"/>
    </location>
</feature>
<evidence type="ECO:0000256" key="3">
    <source>
        <dbReference type="ARBA" id="ARBA00022989"/>
    </source>
</evidence>
<evidence type="ECO:0000256" key="4">
    <source>
        <dbReference type="ARBA" id="ARBA00023136"/>
    </source>
</evidence>
<feature type="compositionally biased region" description="Polar residues" evidence="5">
    <location>
        <begin position="178"/>
        <end position="188"/>
    </location>
</feature>
<feature type="region of interest" description="Disordered" evidence="5">
    <location>
        <begin position="282"/>
        <end position="301"/>
    </location>
</feature>
<dbReference type="GO" id="GO:0016020">
    <property type="term" value="C:membrane"/>
    <property type="evidence" value="ECO:0007669"/>
    <property type="project" value="UniProtKB-SubCell"/>
</dbReference>
<feature type="compositionally biased region" description="Low complexity" evidence="5">
    <location>
        <begin position="102"/>
        <end position="111"/>
    </location>
</feature>
<sequence>MASNSPEPAPDCPPDETSCPDARPPRTDSGITHTVPNHSVVTVTRHTVIFSEAPSSSTTTAAAAEDTVTTLQQGANVRSSTLSSAPTAGVASSSEGRGGNGASSSSSSSSSVSSGLVVGLVVAGCFVVGIGLLLGFFVLCRRRRRRRRRLLQLQPAADDFHHHGLEPTTGEKEHQPMSAHTTGTQASGTDPFAPFGGRADQTPDDDIALEMDGATMAPVELPAEPAAMSVRPVTPNHHYKPSRNAPAAVDPRAILNSKTESGHGAYVNQWSNWRVLGGAIPPPPPAAAAAAAAAGEADEAS</sequence>
<feature type="region of interest" description="Disordered" evidence="5">
    <location>
        <begin position="1"/>
        <end position="38"/>
    </location>
</feature>
<dbReference type="GO" id="GO:0071944">
    <property type="term" value="C:cell periphery"/>
    <property type="evidence" value="ECO:0007669"/>
    <property type="project" value="UniProtKB-ARBA"/>
</dbReference>
<evidence type="ECO:0000256" key="2">
    <source>
        <dbReference type="ARBA" id="ARBA00022692"/>
    </source>
</evidence>
<feature type="compositionally biased region" description="Basic and acidic residues" evidence="5">
    <location>
        <begin position="160"/>
        <end position="175"/>
    </location>
</feature>
<evidence type="ECO:0000256" key="1">
    <source>
        <dbReference type="ARBA" id="ARBA00004167"/>
    </source>
</evidence>
<dbReference type="PANTHER" id="PTHR15549:SF30">
    <property type="entry name" value="MID2 DOMAIN-CONTAINING PROTEIN"/>
    <property type="match status" value="1"/>
</dbReference>
<organism evidence="7 8">
    <name type="scientific">Ophiocordyceps polyrhachis-furcata BCC 54312</name>
    <dbReference type="NCBI Taxonomy" id="1330021"/>
    <lineage>
        <taxon>Eukaryota</taxon>
        <taxon>Fungi</taxon>
        <taxon>Dikarya</taxon>
        <taxon>Ascomycota</taxon>
        <taxon>Pezizomycotina</taxon>
        <taxon>Sordariomycetes</taxon>
        <taxon>Hypocreomycetidae</taxon>
        <taxon>Hypocreales</taxon>
        <taxon>Ophiocordycipitaceae</taxon>
        <taxon>Ophiocordyceps</taxon>
    </lineage>
</organism>
<evidence type="ECO:0000256" key="5">
    <source>
        <dbReference type="SAM" id="MobiDB-lite"/>
    </source>
</evidence>
<evidence type="ECO:0008006" key="9">
    <source>
        <dbReference type="Google" id="ProtNLM"/>
    </source>
</evidence>
<feature type="region of interest" description="Disordered" evidence="5">
    <location>
        <begin position="160"/>
        <end position="205"/>
    </location>
</feature>
<dbReference type="Proteomes" id="UP000253664">
    <property type="component" value="Unassembled WGS sequence"/>
</dbReference>
<feature type="compositionally biased region" description="Polar residues" evidence="5">
    <location>
        <begin position="29"/>
        <end position="38"/>
    </location>
</feature>
<comment type="subcellular location">
    <subcellularLocation>
        <location evidence="1">Membrane</location>
        <topology evidence="1">Single-pass membrane protein</topology>
    </subcellularLocation>
</comment>